<dbReference type="Proteomes" id="UP000276133">
    <property type="component" value="Unassembled WGS sequence"/>
</dbReference>
<name>A0A3M7QDM7_BRAPC</name>
<reference evidence="1 2" key="1">
    <citation type="journal article" date="2018" name="Sci. Rep.">
        <title>Genomic signatures of local adaptation to the degree of environmental predictability in rotifers.</title>
        <authorList>
            <person name="Franch-Gras L."/>
            <person name="Hahn C."/>
            <person name="Garcia-Roger E.M."/>
            <person name="Carmona M.J."/>
            <person name="Serra M."/>
            <person name="Gomez A."/>
        </authorList>
    </citation>
    <scope>NUCLEOTIDE SEQUENCE [LARGE SCALE GENOMIC DNA]</scope>
    <source>
        <strain evidence="1">HYR1</strain>
    </source>
</reference>
<evidence type="ECO:0000313" key="2">
    <source>
        <dbReference type="Proteomes" id="UP000276133"/>
    </source>
</evidence>
<dbReference type="AlphaFoldDB" id="A0A3M7QDM7"/>
<organism evidence="1 2">
    <name type="scientific">Brachionus plicatilis</name>
    <name type="common">Marine rotifer</name>
    <name type="synonym">Brachionus muelleri</name>
    <dbReference type="NCBI Taxonomy" id="10195"/>
    <lineage>
        <taxon>Eukaryota</taxon>
        <taxon>Metazoa</taxon>
        <taxon>Spiralia</taxon>
        <taxon>Gnathifera</taxon>
        <taxon>Rotifera</taxon>
        <taxon>Eurotatoria</taxon>
        <taxon>Monogononta</taxon>
        <taxon>Pseudotrocha</taxon>
        <taxon>Ploima</taxon>
        <taxon>Brachionidae</taxon>
        <taxon>Brachionus</taxon>
    </lineage>
</organism>
<accession>A0A3M7QDM7</accession>
<gene>
    <name evidence="1" type="ORF">BpHYR1_009459</name>
</gene>
<evidence type="ECO:0000313" key="1">
    <source>
        <dbReference type="EMBL" id="RNA09490.1"/>
    </source>
</evidence>
<protein>
    <submittedName>
        <fullName evidence="1">Uncharacterized protein</fullName>
    </submittedName>
</protein>
<comment type="caution">
    <text evidence="1">The sequence shown here is derived from an EMBL/GenBank/DDBJ whole genome shotgun (WGS) entry which is preliminary data.</text>
</comment>
<sequence length="124" mass="13993">MFVMTKQTTSLKGWFEGYALGLPSTNNAIEAWNRVIKVDATMHEKDMVGRWSCDRNPSDPNCVVLAEEVEVDLQTYTAAFQWSSNAKTENIIKLKHGQTFHFTSLLLNQPINKSQAEAQPSCQN</sequence>
<proteinExistence type="predicted"/>
<dbReference type="EMBL" id="REGN01006456">
    <property type="protein sequence ID" value="RNA09490.1"/>
    <property type="molecule type" value="Genomic_DNA"/>
</dbReference>
<keyword evidence="2" id="KW-1185">Reference proteome</keyword>